<evidence type="ECO:0000313" key="3">
    <source>
        <dbReference type="Proteomes" id="UP001630127"/>
    </source>
</evidence>
<dbReference type="EMBL" id="JBJUIK010000003">
    <property type="protein sequence ID" value="KAL3533918.1"/>
    <property type="molecule type" value="Genomic_DNA"/>
</dbReference>
<sequence length="96" mass="10578">MKIKFRSLAALFALIFIHILMGSSLFLQFHHDPIGPLSRSGGGRSHSRKLLQYTMATMQTNSSTQILGGAVKEQPKKAVEQSLKKAPPSTFNPIQN</sequence>
<reference evidence="2 3" key="1">
    <citation type="submission" date="2024-11" db="EMBL/GenBank/DDBJ databases">
        <title>A near-complete genome assembly of Cinchona calisaya.</title>
        <authorList>
            <person name="Lian D.C."/>
            <person name="Zhao X.W."/>
            <person name="Wei L."/>
        </authorList>
    </citation>
    <scope>NUCLEOTIDE SEQUENCE [LARGE SCALE GENOMIC DNA]</scope>
    <source>
        <tissue evidence="2">Nenye</tissue>
    </source>
</reference>
<dbReference type="AlphaFoldDB" id="A0ABD3ART5"/>
<name>A0ABD3ART5_9GENT</name>
<keyword evidence="3" id="KW-1185">Reference proteome</keyword>
<feature type="region of interest" description="Disordered" evidence="1">
    <location>
        <begin position="77"/>
        <end position="96"/>
    </location>
</feature>
<gene>
    <name evidence="2" type="ORF">ACH5RR_007439</name>
</gene>
<accession>A0ABD3ART5</accession>
<proteinExistence type="predicted"/>
<dbReference type="Proteomes" id="UP001630127">
    <property type="component" value="Unassembled WGS sequence"/>
</dbReference>
<comment type="caution">
    <text evidence="2">The sequence shown here is derived from an EMBL/GenBank/DDBJ whole genome shotgun (WGS) entry which is preliminary data.</text>
</comment>
<evidence type="ECO:0000256" key="1">
    <source>
        <dbReference type="SAM" id="MobiDB-lite"/>
    </source>
</evidence>
<evidence type="ECO:0000313" key="2">
    <source>
        <dbReference type="EMBL" id="KAL3533918.1"/>
    </source>
</evidence>
<protein>
    <submittedName>
        <fullName evidence="2">Uncharacterized protein</fullName>
    </submittedName>
</protein>
<organism evidence="2 3">
    <name type="scientific">Cinchona calisaya</name>
    <dbReference type="NCBI Taxonomy" id="153742"/>
    <lineage>
        <taxon>Eukaryota</taxon>
        <taxon>Viridiplantae</taxon>
        <taxon>Streptophyta</taxon>
        <taxon>Embryophyta</taxon>
        <taxon>Tracheophyta</taxon>
        <taxon>Spermatophyta</taxon>
        <taxon>Magnoliopsida</taxon>
        <taxon>eudicotyledons</taxon>
        <taxon>Gunneridae</taxon>
        <taxon>Pentapetalae</taxon>
        <taxon>asterids</taxon>
        <taxon>lamiids</taxon>
        <taxon>Gentianales</taxon>
        <taxon>Rubiaceae</taxon>
        <taxon>Cinchonoideae</taxon>
        <taxon>Cinchoneae</taxon>
        <taxon>Cinchona</taxon>
    </lineage>
</organism>